<dbReference type="STRING" id="634771.SAMN04488128_1011403"/>
<evidence type="ECO:0000313" key="3">
    <source>
        <dbReference type="Proteomes" id="UP000190367"/>
    </source>
</evidence>
<dbReference type="Pfam" id="PF09697">
    <property type="entry name" value="Porph_ging"/>
    <property type="match status" value="1"/>
</dbReference>
<organism evidence="2 3">
    <name type="scientific">Chitinophaga eiseniae</name>
    <dbReference type="NCBI Taxonomy" id="634771"/>
    <lineage>
        <taxon>Bacteria</taxon>
        <taxon>Pseudomonadati</taxon>
        <taxon>Bacteroidota</taxon>
        <taxon>Chitinophagia</taxon>
        <taxon>Chitinophagales</taxon>
        <taxon>Chitinophagaceae</taxon>
        <taxon>Chitinophaga</taxon>
    </lineage>
</organism>
<dbReference type="OrthoDB" id="1440774at2"/>
<dbReference type="RefSeq" id="WP_078668007.1">
    <property type="nucleotide sequence ID" value="NZ_FUWZ01000001.1"/>
</dbReference>
<dbReference type="NCBIfam" id="TIGR01200">
    <property type="entry name" value="GLPGLI"/>
    <property type="match status" value="1"/>
</dbReference>
<evidence type="ECO:0000256" key="1">
    <source>
        <dbReference type="SAM" id="SignalP"/>
    </source>
</evidence>
<gene>
    <name evidence="2" type="ORF">SAMN04488128_1011403</name>
</gene>
<keyword evidence="3" id="KW-1185">Reference proteome</keyword>
<sequence>MKKMFLYILLMLLGHGIHAQHTIFLDKGRIEFEKKQNVHAMLDEMWGDGDGQSWKELQKKEQPKFKTSYFDLFFSGDITYYKPGRQLPENNQTREWPAGDNVVYTNLGARRSVSQKQVFDRLFLQDDSTRSIRWKITDETRKIAGFDCRRANAVIMDSIYVVAFYTDAIVTSGGPESFTGLPGMILGLALPHEHVTWFATKVLVDEVKPESLTPPVKGKKVTTSELRENLSKALGDWGGWGKVYMKNALL</sequence>
<dbReference type="AlphaFoldDB" id="A0A1T4N3L5"/>
<name>A0A1T4N3L5_9BACT</name>
<dbReference type="InterPro" id="IPR005901">
    <property type="entry name" value="GLPGLI"/>
</dbReference>
<dbReference type="EMBL" id="FUWZ01000001">
    <property type="protein sequence ID" value="SJZ73706.1"/>
    <property type="molecule type" value="Genomic_DNA"/>
</dbReference>
<evidence type="ECO:0000313" key="2">
    <source>
        <dbReference type="EMBL" id="SJZ73706.1"/>
    </source>
</evidence>
<reference evidence="3" key="1">
    <citation type="submission" date="2017-02" db="EMBL/GenBank/DDBJ databases">
        <authorList>
            <person name="Varghese N."/>
            <person name="Submissions S."/>
        </authorList>
    </citation>
    <scope>NUCLEOTIDE SEQUENCE [LARGE SCALE GENOMIC DNA]</scope>
    <source>
        <strain evidence="3">DSM 22224</strain>
    </source>
</reference>
<proteinExistence type="predicted"/>
<dbReference type="Proteomes" id="UP000190367">
    <property type="component" value="Unassembled WGS sequence"/>
</dbReference>
<keyword evidence="1" id="KW-0732">Signal</keyword>
<feature type="chain" id="PRO_5012391316" evidence="1">
    <location>
        <begin position="20"/>
        <end position="250"/>
    </location>
</feature>
<protein>
    <submittedName>
        <fullName evidence="2">GLPGLI family protein</fullName>
    </submittedName>
</protein>
<accession>A0A1T4N3L5</accession>
<feature type="signal peptide" evidence="1">
    <location>
        <begin position="1"/>
        <end position="19"/>
    </location>
</feature>